<dbReference type="SUPFAM" id="SSF103506">
    <property type="entry name" value="Mitochondrial carrier"/>
    <property type="match status" value="1"/>
</dbReference>
<evidence type="ECO:0000256" key="6">
    <source>
        <dbReference type="ARBA" id="ARBA00023136"/>
    </source>
</evidence>
<keyword evidence="5" id="KW-0677">Repeat</keyword>
<evidence type="ECO:0000313" key="9">
    <source>
        <dbReference type="EMBL" id="KAJ8319374.1"/>
    </source>
</evidence>
<dbReference type="InterPro" id="IPR018108">
    <property type="entry name" value="MCP_transmembrane"/>
</dbReference>
<evidence type="ECO:0000256" key="5">
    <source>
        <dbReference type="ARBA" id="ARBA00022737"/>
    </source>
</evidence>
<evidence type="ECO:0000256" key="2">
    <source>
        <dbReference type="ARBA" id="ARBA00006375"/>
    </source>
</evidence>
<dbReference type="PROSITE" id="PS50920">
    <property type="entry name" value="SOLCAR"/>
    <property type="match status" value="3"/>
</dbReference>
<keyword evidence="6 7" id="KW-0472">Membrane</keyword>
<evidence type="ECO:0000256" key="4">
    <source>
        <dbReference type="ARBA" id="ARBA00022692"/>
    </source>
</evidence>
<dbReference type="Gene3D" id="1.50.40.10">
    <property type="entry name" value="Mitochondrial carrier domain"/>
    <property type="match status" value="1"/>
</dbReference>
<comment type="similarity">
    <text evidence="2 8">Belongs to the mitochondrial carrier (TC 2.A.29) family.</text>
</comment>
<keyword evidence="10" id="KW-1185">Reference proteome</keyword>
<comment type="subcellular location">
    <subcellularLocation>
        <location evidence="1">Membrane</location>
        <topology evidence="1">Multi-pass membrane protein</topology>
    </subcellularLocation>
</comment>
<evidence type="ECO:0000256" key="3">
    <source>
        <dbReference type="ARBA" id="ARBA00022448"/>
    </source>
</evidence>
<dbReference type="InterPro" id="IPR023395">
    <property type="entry name" value="MCP_dom_sf"/>
</dbReference>
<evidence type="ECO:0000256" key="7">
    <source>
        <dbReference type="PROSITE-ProRule" id="PRU00282"/>
    </source>
</evidence>
<dbReference type="PANTHER" id="PTHR24089">
    <property type="entry name" value="SOLUTE CARRIER FAMILY 25"/>
    <property type="match status" value="1"/>
</dbReference>
<feature type="repeat" description="Solcar" evidence="7">
    <location>
        <begin position="117"/>
        <end position="203"/>
    </location>
</feature>
<reference evidence="9 10" key="1">
    <citation type="submission" date="2022-12" db="EMBL/GenBank/DDBJ databases">
        <title>Chromosome-level genome of Tegillarca granosa.</title>
        <authorList>
            <person name="Kim J."/>
        </authorList>
    </citation>
    <scope>NUCLEOTIDE SEQUENCE [LARGE SCALE GENOMIC DNA]</scope>
    <source>
        <strain evidence="9">Teg-2019</strain>
        <tissue evidence="9">Adductor muscle</tissue>
    </source>
</reference>
<evidence type="ECO:0000256" key="1">
    <source>
        <dbReference type="ARBA" id="ARBA00004141"/>
    </source>
</evidence>
<dbReference type="Pfam" id="PF00153">
    <property type="entry name" value="Mito_carr"/>
    <property type="match status" value="3"/>
</dbReference>
<gene>
    <name evidence="9" type="ORF">KUTeg_004465</name>
</gene>
<sequence>MVGYNPKREIKLSHTGYAVAGAISGAVSRAVSQPLDVLKIRFQLQVEPISSKSSSKYSGIRQAFKTILKEEGIKAFWKGHIPAQILSVTYGIAQYASFELLTLLTWRHLPEKFTNEYRPITHTICGALAGCIATGFSLPIDVMRTRFVAQGNNKIYKSLALGLYSITKTEGYRGLYKGFTPAIVQIGPQMGLQFGFYALFVQIWDKTFSHIEGDLPGIAQSLICGSGAGVVSKIIIYPLDVLKKRLQIQGFEEGRRDFGVTREYSNFRHCCITMATEEGLRGFYKGLSPSLLKAAVVAGTNLCAYDQICKLFQHIL</sequence>
<evidence type="ECO:0000313" key="10">
    <source>
        <dbReference type="Proteomes" id="UP001217089"/>
    </source>
</evidence>
<protein>
    <recommendedName>
        <fullName evidence="11">Mitochondrial thiamine pyrophosphate carrier</fullName>
    </recommendedName>
</protein>
<name>A0ABQ9FQ37_TEGGR</name>
<comment type="caution">
    <text evidence="9">The sequence shown here is derived from an EMBL/GenBank/DDBJ whole genome shotgun (WGS) entry which is preliminary data.</text>
</comment>
<evidence type="ECO:0000256" key="8">
    <source>
        <dbReference type="RuleBase" id="RU000488"/>
    </source>
</evidence>
<evidence type="ECO:0008006" key="11">
    <source>
        <dbReference type="Google" id="ProtNLM"/>
    </source>
</evidence>
<accession>A0ABQ9FQ37</accession>
<dbReference type="EMBL" id="JARBDR010000214">
    <property type="protein sequence ID" value="KAJ8319374.1"/>
    <property type="molecule type" value="Genomic_DNA"/>
</dbReference>
<dbReference type="Proteomes" id="UP001217089">
    <property type="component" value="Unassembled WGS sequence"/>
</dbReference>
<organism evidence="9 10">
    <name type="scientific">Tegillarca granosa</name>
    <name type="common">Malaysian cockle</name>
    <name type="synonym">Anadara granosa</name>
    <dbReference type="NCBI Taxonomy" id="220873"/>
    <lineage>
        <taxon>Eukaryota</taxon>
        <taxon>Metazoa</taxon>
        <taxon>Spiralia</taxon>
        <taxon>Lophotrochozoa</taxon>
        <taxon>Mollusca</taxon>
        <taxon>Bivalvia</taxon>
        <taxon>Autobranchia</taxon>
        <taxon>Pteriomorphia</taxon>
        <taxon>Arcoida</taxon>
        <taxon>Arcoidea</taxon>
        <taxon>Arcidae</taxon>
        <taxon>Tegillarca</taxon>
    </lineage>
</organism>
<keyword evidence="3 8" id="KW-0813">Transport</keyword>
<feature type="repeat" description="Solcar" evidence="7">
    <location>
        <begin position="216"/>
        <end position="311"/>
    </location>
</feature>
<proteinExistence type="inferred from homology"/>
<feature type="repeat" description="Solcar" evidence="7">
    <location>
        <begin position="12"/>
        <end position="104"/>
    </location>
</feature>
<dbReference type="PRINTS" id="PR00926">
    <property type="entry name" value="MITOCARRIER"/>
</dbReference>
<keyword evidence="4 7" id="KW-0812">Transmembrane</keyword>
<dbReference type="InterPro" id="IPR002067">
    <property type="entry name" value="MCP"/>
</dbReference>